<name>A0ABT5QPH6_9GAMM</name>
<sequence>MFKKNHIYYQFRKGEVTALHVETNKTLVKGCLALAHPRSLMGDFFAVQACLIGISQELIPKSLFSLAPVAVVHLLEASDGGYTNVEIRAFKEAVLGAGARAVFFVDSPVLLKPTQVQERDFKVLPNV</sequence>
<dbReference type="Proteomes" id="UP001149821">
    <property type="component" value="Unassembled WGS sequence"/>
</dbReference>
<keyword evidence="2" id="KW-1185">Reference proteome</keyword>
<reference evidence="1" key="1">
    <citation type="submission" date="2021-12" db="EMBL/GenBank/DDBJ databases">
        <title>Enterovibrio ZSDZ35 sp. nov. and Enterovibrio ZSDZ42 sp. nov., isolated from coastal seawater in Qingdao.</title>
        <authorList>
            <person name="Zhang P."/>
        </authorList>
    </citation>
    <scope>NUCLEOTIDE SEQUENCE</scope>
    <source>
        <strain evidence="1">ZSDZ35</strain>
    </source>
</reference>
<organism evidence="1 2">
    <name type="scientific">Enterovibrio qingdaonensis</name>
    <dbReference type="NCBI Taxonomy" id="2899818"/>
    <lineage>
        <taxon>Bacteria</taxon>
        <taxon>Pseudomonadati</taxon>
        <taxon>Pseudomonadota</taxon>
        <taxon>Gammaproteobacteria</taxon>
        <taxon>Vibrionales</taxon>
        <taxon>Vibrionaceae</taxon>
        <taxon>Enterovibrio</taxon>
    </lineage>
</organism>
<proteinExistence type="predicted"/>
<accession>A0ABT5QPH6</accession>
<evidence type="ECO:0000313" key="1">
    <source>
        <dbReference type="EMBL" id="MDD1782891.1"/>
    </source>
</evidence>
<gene>
    <name evidence="1" type="ORF">LRP49_17085</name>
</gene>
<comment type="caution">
    <text evidence="1">The sequence shown here is derived from an EMBL/GenBank/DDBJ whole genome shotgun (WGS) entry which is preliminary data.</text>
</comment>
<dbReference type="EMBL" id="JAJUBB010000013">
    <property type="protein sequence ID" value="MDD1782891.1"/>
    <property type="molecule type" value="Genomic_DNA"/>
</dbReference>
<protein>
    <submittedName>
        <fullName evidence="1">Uncharacterized protein</fullName>
    </submittedName>
</protein>
<dbReference type="RefSeq" id="WP_274143523.1">
    <property type="nucleotide sequence ID" value="NZ_JAJUBB010000013.1"/>
</dbReference>
<evidence type="ECO:0000313" key="2">
    <source>
        <dbReference type="Proteomes" id="UP001149821"/>
    </source>
</evidence>